<dbReference type="EMBL" id="VBAK01000121">
    <property type="protein sequence ID" value="TMI89585.1"/>
    <property type="molecule type" value="Genomic_DNA"/>
</dbReference>
<dbReference type="Proteomes" id="UP000318509">
    <property type="component" value="Unassembled WGS sequence"/>
</dbReference>
<name>A0A537K1D5_9BACT</name>
<keyword evidence="1" id="KW-0812">Transmembrane</keyword>
<feature type="transmembrane region" description="Helical" evidence="1">
    <location>
        <begin position="41"/>
        <end position="62"/>
    </location>
</feature>
<accession>A0A537K1D5</accession>
<keyword evidence="1" id="KW-1133">Transmembrane helix</keyword>
<proteinExistence type="predicted"/>
<reference evidence="2 3" key="1">
    <citation type="journal article" date="2019" name="Nat. Microbiol.">
        <title>Mediterranean grassland soil C-N compound turnover is dependent on rainfall and depth, and is mediated by genomically divergent microorganisms.</title>
        <authorList>
            <person name="Diamond S."/>
            <person name="Andeer P.F."/>
            <person name="Li Z."/>
            <person name="Crits-Christoph A."/>
            <person name="Burstein D."/>
            <person name="Anantharaman K."/>
            <person name="Lane K.R."/>
            <person name="Thomas B.C."/>
            <person name="Pan C."/>
            <person name="Northen T.R."/>
            <person name="Banfield J.F."/>
        </authorList>
    </citation>
    <scope>NUCLEOTIDE SEQUENCE [LARGE SCALE GENOMIC DNA]</scope>
    <source>
        <strain evidence="2">NP_3</strain>
    </source>
</reference>
<protein>
    <submittedName>
        <fullName evidence="2">Uncharacterized protein</fullName>
    </submittedName>
</protein>
<organism evidence="2 3">
    <name type="scientific">Candidatus Segetimicrobium genomatis</name>
    <dbReference type="NCBI Taxonomy" id="2569760"/>
    <lineage>
        <taxon>Bacteria</taxon>
        <taxon>Bacillati</taxon>
        <taxon>Candidatus Sysuimicrobiota</taxon>
        <taxon>Candidatus Sysuimicrobiia</taxon>
        <taxon>Candidatus Sysuimicrobiales</taxon>
        <taxon>Candidatus Segetimicrobiaceae</taxon>
        <taxon>Candidatus Segetimicrobium</taxon>
    </lineage>
</organism>
<sequence length="88" mass="9922">MMRRKALFYLLLGLATVGLSRFLQAWRQWRLAPSVEGGAVVALIGCALLAVMLWLGFILYEVDRATGQVRRRIGLYEWVLARGTAGKR</sequence>
<dbReference type="AlphaFoldDB" id="A0A537K1D5"/>
<keyword evidence="1" id="KW-0472">Membrane</keyword>
<comment type="caution">
    <text evidence="2">The sequence shown here is derived from an EMBL/GenBank/DDBJ whole genome shotgun (WGS) entry which is preliminary data.</text>
</comment>
<evidence type="ECO:0000256" key="1">
    <source>
        <dbReference type="SAM" id="Phobius"/>
    </source>
</evidence>
<gene>
    <name evidence="2" type="ORF">E6H00_09540</name>
</gene>
<evidence type="ECO:0000313" key="2">
    <source>
        <dbReference type="EMBL" id="TMI89585.1"/>
    </source>
</evidence>
<evidence type="ECO:0000313" key="3">
    <source>
        <dbReference type="Proteomes" id="UP000318509"/>
    </source>
</evidence>